<dbReference type="PANTHER" id="PTHR42711">
    <property type="entry name" value="ABC TRANSPORTER ATP-BINDING PROTEIN"/>
    <property type="match status" value="1"/>
</dbReference>
<proteinExistence type="inferred from homology"/>
<evidence type="ECO:0000256" key="4">
    <source>
        <dbReference type="ARBA" id="ARBA00022741"/>
    </source>
</evidence>
<keyword evidence="3" id="KW-0813">Transport</keyword>
<protein>
    <submittedName>
        <fullName evidence="9">Export ABC transporter ATP-binding protein</fullName>
    </submittedName>
</protein>
<gene>
    <name evidence="9" type="ORF">CXR34_16575</name>
</gene>
<dbReference type="GO" id="GO:0005524">
    <property type="term" value="F:ATP binding"/>
    <property type="evidence" value="ECO:0007669"/>
    <property type="project" value="UniProtKB-KW"/>
</dbReference>
<dbReference type="SMART" id="SM00382">
    <property type="entry name" value="AAA"/>
    <property type="match status" value="1"/>
</dbReference>
<dbReference type="PROSITE" id="PS50893">
    <property type="entry name" value="ABC_TRANSPORTER_2"/>
    <property type="match status" value="1"/>
</dbReference>
<evidence type="ECO:0000313" key="9">
    <source>
        <dbReference type="EMBL" id="AUG30916.1"/>
    </source>
</evidence>
<dbReference type="InterPro" id="IPR003593">
    <property type="entry name" value="AAA+_ATPase"/>
</dbReference>
<accession>A0A2K9DUG7</accession>
<dbReference type="EMBL" id="CP025299">
    <property type="protein sequence ID" value="AUG30916.1"/>
    <property type="molecule type" value="Genomic_DNA"/>
</dbReference>
<dbReference type="RefSeq" id="WP_101307043.1">
    <property type="nucleotide sequence ID" value="NZ_CP025299.1"/>
</dbReference>
<name>A0A2K9DUG7_9MICO</name>
<evidence type="ECO:0000259" key="8">
    <source>
        <dbReference type="PROSITE" id="PS50893"/>
    </source>
</evidence>
<dbReference type="Pfam" id="PF00005">
    <property type="entry name" value="ABC_tran"/>
    <property type="match status" value="1"/>
</dbReference>
<dbReference type="PANTHER" id="PTHR42711:SF5">
    <property type="entry name" value="ABC TRANSPORTER ATP-BINDING PROTEIN NATA"/>
    <property type="match status" value="1"/>
</dbReference>
<dbReference type="KEGG" id="mhos:CXR34_16575"/>
<evidence type="ECO:0000256" key="7">
    <source>
        <dbReference type="SAM" id="MobiDB-lite"/>
    </source>
</evidence>
<sequence length="275" mass="29171">MNATATPPTTAPAIRVAGIEKSFGDLEVLRGVDLEVPRGTVVALLGSNGAGKTTLVRILATLLRPDRGLATVDGHDVATDGDAVRRAISLTGQFAAVDEVLTGRENLLLVARLRHVAAPADVVDALLARFSLTDAASRPAGTYSGGMRRRLDIAMSLVGDPSVVFLDEPTTGLDPQARAEVWSTVRALADGGTTVLLTTQYLDEAEQLADRIAILHRGRILVEGTLAELKRLLPPATVEYVEKQPTLEEIFLALTGAADPETDTDPHTDTERRAS</sequence>
<dbReference type="InterPro" id="IPR003439">
    <property type="entry name" value="ABC_transporter-like_ATP-bd"/>
</dbReference>
<dbReference type="GO" id="GO:0046677">
    <property type="term" value="P:response to antibiotic"/>
    <property type="evidence" value="ECO:0007669"/>
    <property type="project" value="UniProtKB-KW"/>
</dbReference>
<evidence type="ECO:0000256" key="6">
    <source>
        <dbReference type="ARBA" id="ARBA00023251"/>
    </source>
</evidence>
<keyword evidence="6" id="KW-0046">Antibiotic resistance</keyword>
<organism evidence="9 10">
    <name type="scientific">Microbacterium hominis</name>
    <dbReference type="NCBI Taxonomy" id="162426"/>
    <lineage>
        <taxon>Bacteria</taxon>
        <taxon>Bacillati</taxon>
        <taxon>Actinomycetota</taxon>
        <taxon>Actinomycetes</taxon>
        <taxon>Micrococcales</taxon>
        <taxon>Microbacteriaceae</taxon>
        <taxon>Microbacterium</taxon>
    </lineage>
</organism>
<reference evidence="9 10" key="1">
    <citation type="submission" date="2017-12" db="EMBL/GenBank/DDBJ databases">
        <title>Isolation and characterization of estrogens degradatiion strain Microbacterium hominis SJTG1.</title>
        <authorList>
            <person name="Xiong W."/>
            <person name="Yin C."/>
            <person name="Zheng D."/>
            <person name="Liang R."/>
        </authorList>
    </citation>
    <scope>NUCLEOTIDE SEQUENCE [LARGE SCALE GENOMIC DNA]</scope>
    <source>
        <strain evidence="9 10">SJTG1</strain>
    </source>
</reference>
<evidence type="ECO:0000256" key="1">
    <source>
        <dbReference type="ARBA" id="ARBA00004202"/>
    </source>
</evidence>
<feature type="domain" description="ABC transporter" evidence="8">
    <location>
        <begin position="14"/>
        <end position="242"/>
    </location>
</feature>
<dbReference type="InterPro" id="IPR050763">
    <property type="entry name" value="ABC_transporter_ATP-binding"/>
</dbReference>
<keyword evidence="4" id="KW-0547">Nucleotide-binding</keyword>
<dbReference type="GO" id="GO:0005886">
    <property type="term" value="C:plasma membrane"/>
    <property type="evidence" value="ECO:0007669"/>
    <property type="project" value="UniProtKB-SubCell"/>
</dbReference>
<dbReference type="PROSITE" id="PS00211">
    <property type="entry name" value="ABC_TRANSPORTER_1"/>
    <property type="match status" value="1"/>
</dbReference>
<keyword evidence="5 9" id="KW-0067">ATP-binding</keyword>
<dbReference type="Gene3D" id="3.40.50.300">
    <property type="entry name" value="P-loop containing nucleotide triphosphate hydrolases"/>
    <property type="match status" value="1"/>
</dbReference>
<comment type="subcellular location">
    <subcellularLocation>
        <location evidence="1">Cell membrane</location>
        <topology evidence="1">Peripheral membrane protein</topology>
    </subcellularLocation>
</comment>
<evidence type="ECO:0000313" key="10">
    <source>
        <dbReference type="Proteomes" id="UP000233276"/>
    </source>
</evidence>
<dbReference type="Proteomes" id="UP000233276">
    <property type="component" value="Chromosome"/>
</dbReference>
<comment type="similarity">
    <text evidence="2">Belongs to the ABC transporter superfamily.</text>
</comment>
<dbReference type="GO" id="GO:0016887">
    <property type="term" value="F:ATP hydrolysis activity"/>
    <property type="evidence" value="ECO:0007669"/>
    <property type="project" value="InterPro"/>
</dbReference>
<evidence type="ECO:0000256" key="2">
    <source>
        <dbReference type="ARBA" id="ARBA00005417"/>
    </source>
</evidence>
<evidence type="ECO:0000256" key="5">
    <source>
        <dbReference type="ARBA" id="ARBA00022840"/>
    </source>
</evidence>
<dbReference type="AlphaFoldDB" id="A0A2K9DUG7"/>
<dbReference type="SUPFAM" id="SSF52540">
    <property type="entry name" value="P-loop containing nucleoside triphosphate hydrolases"/>
    <property type="match status" value="1"/>
</dbReference>
<dbReference type="InterPro" id="IPR027417">
    <property type="entry name" value="P-loop_NTPase"/>
</dbReference>
<evidence type="ECO:0000256" key="3">
    <source>
        <dbReference type="ARBA" id="ARBA00022448"/>
    </source>
</evidence>
<dbReference type="InterPro" id="IPR017871">
    <property type="entry name" value="ABC_transporter-like_CS"/>
</dbReference>
<feature type="region of interest" description="Disordered" evidence="7">
    <location>
        <begin position="255"/>
        <end position="275"/>
    </location>
</feature>
<feature type="compositionally biased region" description="Basic and acidic residues" evidence="7">
    <location>
        <begin position="264"/>
        <end position="275"/>
    </location>
</feature>